<evidence type="ECO:0000313" key="3">
    <source>
        <dbReference type="Proteomes" id="UP001527925"/>
    </source>
</evidence>
<evidence type="ECO:0000313" key="2">
    <source>
        <dbReference type="EMBL" id="KAL2919660.1"/>
    </source>
</evidence>
<proteinExistence type="predicted"/>
<organism evidence="2 3">
    <name type="scientific">Polyrhizophydium stewartii</name>
    <dbReference type="NCBI Taxonomy" id="2732419"/>
    <lineage>
        <taxon>Eukaryota</taxon>
        <taxon>Fungi</taxon>
        <taxon>Fungi incertae sedis</taxon>
        <taxon>Chytridiomycota</taxon>
        <taxon>Chytridiomycota incertae sedis</taxon>
        <taxon>Chytridiomycetes</taxon>
        <taxon>Rhizophydiales</taxon>
        <taxon>Rhizophydiales incertae sedis</taxon>
        <taxon>Polyrhizophydium</taxon>
    </lineage>
</organism>
<dbReference type="Pfam" id="PF10159">
    <property type="entry name" value="MMtag"/>
    <property type="match status" value="1"/>
</dbReference>
<feature type="domain" description="Multiple myeloma tumor-associated protein 2-like N-terminal" evidence="1">
    <location>
        <begin position="8"/>
        <end position="82"/>
    </location>
</feature>
<reference evidence="2 3" key="1">
    <citation type="submission" date="2023-09" db="EMBL/GenBank/DDBJ databases">
        <title>Pangenome analysis of Batrachochytrium dendrobatidis and related Chytrids.</title>
        <authorList>
            <person name="Yacoub M.N."/>
            <person name="Stajich J.E."/>
            <person name="James T.Y."/>
        </authorList>
    </citation>
    <scope>NUCLEOTIDE SEQUENCE [LARGE SCALE GENOMIC DNA]</scope>
    <source>
        <strain evidence="2 3">JEL0888</strain>
    </source>
</reference>
<dbReference type="InterPro" id="IPR039207">
    <property type="entry name" value="MMTAG2-like"/>
</dbReference>
<protein>
    <recommendedName>
        <fullName evidence="1">Multiple myeloma tumor-associated protein 2-like N-terminal domain-containing protein</fullName>
    </recommendedName>
</protein>
<evidence type="ECO:0000259" key="1">
    <source>
        <dbReference type="Pfam" id="PF10159"/>
    </source>
</evidence>
<gene>
    <name evidence="2" type="ORF">HK105_200574</name>
</gene>
<name>A0ABR4NJG3_9FUNG</name>
<dbReference type="EMBL" id="JADGIZ020000002">
    <property type="protein sequence ID" value="KAL2919660.1"/>
    <property type="molecule type" value="Genomic_DNA"/>
</dbReference>
<comment type="caution">
    <text evidence="2">The sequence shown here is derived from an EMBL/GenBank/DDBJ whole genome shotgun (WGS) entry which is preliminary data.</text>
</comment>
<sequence length="138" mass="15426">MFHPTRGGNRGGQGLFQWDDVKSDQHRENYLGHSIKASVGRWQRGKDLEWFNKESGASAEVQQQELDEIRRLEEEAMAEALGGHVKRRVDQSISRQEIKRLIPQDLGAEEFDAKNVTSGLGFGRCVCRMPAASATGVS</sequence>
<accession>A0ABR4NJG3</accession>
<dbReference type="PANTHER" id="PTHR14580">
    <property type="entry name" value="MULTIPLE MYELOMA TUMOR-ASSOCIATED PROTEIN 2 FAMILY MEMBER"/>
    <property type="match status" value="1"/>
</dbReference>
<keyword evidence="3" id="KW-1185">Reference proteome</keyword>
<dbReference type="InterPro" id="IPR019315">
    <property type="entry name" value="MMTA2_N"/>
</dbReference>
<dbReference type="PANTHER" id="PTHR14580:SF0">
    <property type="entry name" value="MULTIPLE MYELOMA TUMOR-ASSOCIATED PROTEIN 2"/>
    <property type="match status" value="1"/>
</dbReference>
<dbReference type="Proteomes" id="UP001527925">
    <property type="component" value="Unassembled WGS sequence"/>
</dbReference>